<comment type="caution">
    <text evidence="3">The sequence shown here is derived from an EMBL/GenBank/DDBJ whole genome shotgun (WGS) entry which is preliminary data.</text>
</comment>
<feature type="transmembrane region" description="Helical" evidence="2">
    <location>
        <begin position="110"/>
        <end position="130"/>
    </location>
</feature>
<accession>A0AAN8MT20</accession>
<dbReference type="AlphaFoldDB" id="A0AAN8MT20"/>
<evidence type="ECO:0000313" key="3">
    <source>
        <dbReference type="EMBL" id="KAK6345180.1"/>
    </source>
</evidence>
<proteinExistence type="predicted"/>
<feature type="region of interest" description="Disordered" evidence="1">
    <location>
        <begin position="1"/>
        <end position="39"/>
    </location>
</feature>
<keyword evidence="4" id="KW-1185">Reference proteome</keyword>
<feature type="region of interest" description="Disordered" evidence="1">
    <location>
        <begin position="57"/>
        <end position="101"/>
    </location>
</feature>
<protein>
    <submittedName>
        <fullName evidence="3">Uncharacterized protein</fullName>
    </submittedName>
</protein>
<keyword evidence="2" id="KW-1133">Transmembrane helix</keyword>
<name>A0AAN8MT20_9PEZI</name>
<keyword evidence="2" id="KW-0812">Transmembrane</keyword>
<dbReference type="EMBL" id="JAVHNR010000004">
    <property type="protein sequence ID" value="KAK6345180.1"/>
    <property type="molecule type" value="Genomic_DNA"/>
</dbReference>
<evidence type="ECO:0000256" key="2">
    <source>
        <dbReference type="SAM" id="Phobius"/>
    </source>
</evidence>
<evidence type="ECO:0000256" key="1">
    <source>
        <dbReference type="SAM" id="MobiDB-lite"/>
    </source>
</evidence>
<gene>
    <name evidence="3" type="ORF">TWF718_007106</name>
</gene>
<feature type="compositionally biased region" description="Polar residues" evidence="1">
    <location>
        <begin position="74"/>
        <end position="84"/>
    </location>
</feature>
<evidence type="ECO:0000313" key="4">
    <source>
        <dbReference type="Proteomes" id="UP001313282"/>
    </source>
</evidence>
<keyword evidence="2" id="KW-0472">Membrane</keyword>
<reference evidence="3 4" key="1">
    <citation type="submission" date="2019-10" db="EMBL/GenBank/DDBJ databases">
        <authorList>
            <person name="Palmer J.M."/>
        </authorList>
    </citation>
    <scope>NUCLEOTIDE SEQUENCE [LARGE SCALE GENOMIC DNA]</scope>
    <source>
        <strain evidence="3 4">TWF718</strain>
    </source>
</reference>
<dbReference type="Proteomes" id="UP001313282">
    <property type="component" value="Unassembled WGS sequence"/>
</dbReference>
<organism evidence="3 4">
    <name type="scientific">Orbilia javanica</name>
    <dbReference type="NCBI Taxonomy" id="47235"/>
    <lineage>
        <taxon>Eukaryota</taxon>
        <taxon>Fungi</taxon>
        <taxon>Dikarya</taxon>
        <taxon>Ascomycota</taxon>
        <taxon>Pezizomycotina</taxon>
        <taxon>Orbiliomycetes</taxon>
        <taxon>Orbiliales</taxon>
        <taxon>Orbiliaceae</taxon>
        <taxon>Orbilia</taxon>
    </lineage>
</organism>
<sequence length="144" mass="15770">MMQRRRSSCGDDDTIASSKIEPLASPTKYHTPTVHDSGCVGEDYILDSSRVGAMKKDHKYQHPAAQVHTGGSTGTDETIGSTNIDPLFAKGKNTSKKDSLDDSKIDGARIAVSVFTRFFCLFCFYIIILYNVRIDVACQRGSQG</sequence>